<evidence type="ECO:0000256" key="3">
    <source>
        <dbReference type="ARBA" id="ARBA00022692"/>
    </source>
</evidence>
<protein>
    <submittedName>
        <fullName evidence="9">Macrolide ABC transporter permease</fullName>
    </submittedName>
</protein>
<dbReference type="PANTHER" id="PTHR30572:SF18">
    <property type="entry name" value="ABC-TYPE MACROLIDE FAMILY EXPORT SYSTEM PERMEASE COMPONENT 2"/>
    <property type="match status" value="1"/>
</dbReference>
<dbReference type="Pfam" id="PF12704">
    <property type="entry name" value="MacB_PCD"/>
    <property type="match status" value="1"/>
</dbReference>
<evidence type="ECO:0000313" key="10">
    <source>
        <dbReference type="Proteomes" id="UP000220102"/>
    </source>
</evidence>
<reference evidence="9 10" key="1">
    <citation type="submission" date="2017-10" db="EMBL/GenBank/DDBJ databases">
        <title>Draft genome of Longibacter Salinarum.</title>
        <authorList>
            <person name="Goh K.M."/>
            <person name="Shamsir M.S."/>
            <person name="Lim S.W."/>
        </authorList>
    </citation>
    <scope>NUCLEOTIDE SEQUENCE [LARGE SCALE GENOMIC DNA]</scope>
    <source>
        <strain evidence="9 10">KCTC 52045</strain>
    </source>
</reference>
<feature type="transmembrane region" description="Helical" evidence="6">
    <location>
        <begin position="722"/>
        <end position="749"/>
    </location>
</feature>
<feature type="transmembrane region" description="Helical" evidence="6">
    <location>
        <begin position="376"/>
        <end position="402"/>
    </location>
</feature>
<evidence type="ECO:0000256" key="5">
    <source>
        <dbReference type="ARBA" id="ARBA00023136"/>
    </source>
</evidence>
<dbReference type="Pfam" id="PF02687">
    <property type="entry name" value="FtsX"/>
    <property type="match status" value="2"/>
</dbReference>
<keyword evidence="2" id="KW-1003">Cell membrane</keyword>
<evidence type="ECO:0000259" key="8">
    <source>
        <dbReference type="Pfam" id="PF12704"/>
    </source>
</evidence>
<gene>
    <name evidence="9" type="ORF">CRI94_16560</name>
</gene>
<feature type="transmembrane region" description="Helical" evidence="6">
    <location>
        <begin position="678"/>
        <end position="701"/>
    </location>
</feature>
<dbReference type="Proteomes" id="UP000220102">
    <property type="component" value="Unassembled WGS sequence"/>
</dbReference>
<dbReference type="InterPro" id="IPR003838">
    <property type="entry name" value="ABC3_permease_C"/>
</dbReference>
<dbReference type="InterPro" id="IPR050250">
    <property type="entry name" value="Macrolide_Exporter_MacB"/>
</dbReference>
<feature type="transmembrane region" description="Helical" evidence="6">
    <location>
        <begin position="764"/>
        <end position="784"/>
    </location>
</feature>
<feature type="transmembrane region" description="Helical" evidence="6">
    <location>
        <begin position="21"/>
        <end position="41"/>
    </location>
</feature>
<evidence type="ECO:0000259" key="7">
    <source>
        <dbReference type="Pfam" id="PF02687"/>
    </source>
</evidence>
<dbReference type="EMBL" id="PDEQ01000011">
    <property type="protein sequence ID" value="PEN11198.1"/>
    <property type="molecule type" value="Genomic_DNA"/>
</dbReference>
<feature type="transmembrane region" description="Helical" evidence="6">
    <location>
        <begin position="282"/>
        <end position="307"/>
    </location>
</feature>
<organism evidence="9 10">
    <name type="scientific">Longibacter salinarum</name>
    <dbReference type="NCBI Taxonomy" id="1850348"/>
    <lineage>
        <taxon>Bacteria</taxon>
        <taxon>Pseudomonadati</taxon>
        <taxon>Rhodothermota</taxon>
        <taxon>Rhodothermia</taxon>
        <taxon>Rhodothermales</taxon>
        <taxon>Salisaetaceae</taxon>
        <taxon>Longibacter</taxon>
    </lineage>
</organism>
<feature type="domain" description="ABC3 transporter permease C-terminal" evidence="7">
    <location>
        <begin position="684"/>
        <end position="794"/>
    </location>
</feature>
<name>A0A2A8CUJ4_9BACT</name>
<dbReference type="PROSITE" id="PS51257">
    <property type="entry name" value="PROKAR_LIPOPROTEIN"/>
    <property type="match status" value="1"/>
</dbReference>
<evidence type="ECO:0000256" key="4">
    <source>
        <dbReference type="ARBA" id="ARBA00022989"/>
    </source>
</evidence>
<dbReference type="GO" id="GO:0022857">
    <property type="term" value="F:transmembrane transporter activity"/>
    <property type="evidence" value="ECO:0007669"/>
    <property type="project" value="TreeGrafter"/>
</dbReference>
<dbReference type="GO" id="GO:0005886">
    <property type="term" value="C:plasma membrane"/>
    <property type="evidence" value="ECO:0007669"/>
    <property type="project" value="UniProtKB-SubCell"/>
</dbReference>
<feature type="domain" description="MacB-like periplasmic core" evidence="8">
    <location>
        <begin position="20"/>
        <end position="238"/>
    </location>
</feature>
<dbReference type="PANTHER" id="PTHR30572">
    <property type="entry name" value="MEMBRANE COMPONENT OF TRANSPORTER-RELATED"/>
    <property type="match status" value="1"/>
</dbReference>
<dbReference type="AlphaFoldDB" id="A0A2A8CUJ4"/>
<dbReference type="InterPro" id="IPR025857">
    <property type="entry name" value="MacB_PCD"/>
</dbReference>
<accession>A0A2A8CUJ4</accession>
<keyword evidence="10" id="KW-1185">Reference proteome</keyword>
<evidence type="ECO:0000313" key="9">
    <source>
        <dbReference type="EMBL" id="PEN11198.1"/>
    </source>
</evidence>
<sequence>MLRNYFKTALRALRRHAGYTLLNTVGIAVGMAACLLIGLYVQSEWTYDSFHDASDRIYRVWVDETYEDRQFTNTITPLPLGPTLEARYPEVEKAVRIFVREDVVQRDDTGFREQIHAVDRGFFDVFDFPFLKGDPATALDSPDGVVLTDRVAKTYFGDADPLGRTLQIRGGDGFETFTVTGIAAEPPVESSIQFNILTPLRDANFGERSRTAWFRVFVETYVLLRDNADPDALRAKLPEMVVDAIGPEEAAASQYTVGLQPITSIHLDTSLPAGLEPTSRPLYSIVLAALGLLILGIACINFVTLAVGRSAERAREVGVRKVVGADRRQLMQQFWGEAFLVTGAALALSLGLAWVGLPVFETLAGRDLAFDLSGSILLLMAGLMILVGGVAGGYPAAVLSGLHPTDVLKGRLPIRPRSRLQRVLVGTQFVCSTVLLVTLFVMNQQIGYVESAPLGYQTEQIVTIPTTGSFDEGMATLDRMRGELSGVPGIVDVAASSYTPGQPWITAELEDDRGGFYTYRANLVSYDYIETMGIDITEGRSFNRDMPSDTSRGIVVNEALVDAMGWTDAVGRRLPGMSDHEIVGVTDNFHYASLHETVEPVVLTANPDLIFRSAVNIGVPGSTAPKIAVRIASGNVQRAMTAIEEAWETTSAGQPFAYTFLDDAVDQQYRQERRFAKIVGWTTALAVGIAMFGLFALVVLITQHRRREIGIRRVLGASATSIVGLLSSEFVKVVAVAFVVATPIAYLLVRRWLQDFAYHVDLSALPFVLAAGLILLLTLATVGAQAVRSAHRDPVAVLRRE</sequence>
<evidence type="ECO:0000256" key="2">
    <source>
        <dbReference type="ARBA" id="ARBA00022475"/>
    </source>
</evidence>
<evidence type="ECO:0000256" key="6">
    <source>
        <dbReference type="SAM" id="Phobius"/>
    </source>
</evidence>
<comment type="subcellular location">
    <subcellularLocation>
        <location evidence="1">Cell membrane</location>
        <topology evidence="1">Multi-pass membrane protein</topology>
    </subcellularLocation>
</comment>
<feature type="transmembrane region" description="Helical" evidence="6">
    <location>
        <begin position="334"/>
        <end position="356"/>
    </location>
</feature>
<dbReference type="RefSeq" id="WP_098078763.1">
    <property type="nucleotide sequence ID" value="NZ_PDEQ01000011.1"/>
</dbReference>
<proteinExistence type="predicted"/>
<comment type="caution">
    <text evidence="9">The sequence shown here is derived from an EMBL/GenBank/DDBJ whole genome shotgun (WGS) entry which is preliminary data.</text>
</comment>
<evidence type="ECO:0000256" key="1">
    <source>
        <dbReference type="ARBA" id="ARBA00004651"/>
    </source>
</evidence>
<dbReference type="OrthoDB" id="1451596at2"/>
<keyword evidence="5 6" id="KW-0472">Membrane</keyword>
<keyword evidence="4 6" id="KW-1133">Transmembrane helix</keyword>
<feature type="transmembrane region" description="Helical" evidence="6">
    <location>
        <begin position="423"/>
        <end position="442"/>
    </location>
</feature>
<keyword evidence="3 6" id="KW-0812">Transmembrane</keyword>
<feature type="domain" description="ABC3 transporter permease C-terminal" evidence="7">
    <location>
        <begin position="290"/>
        <end position="402"/>
    </location>
</feature>